<keyword evidence="4" id="KW-0812">Transmembrane</keyword>
<comment type="caution">
    <text evidence="7">The sequence shown here is derived from an EMBL/GenBank/DDBJ whole genome shotgun (WGS) entry which is preliminary data.</text>
</comment>
<name>A0AAN8SN63_SOLBU</name>
<dbReference type="Pfam" id="PF22972">
    <property type="entry name" value="EVH1_PP4R3"/>
    <property type="match status" value="1"/>
</dbReference>
<protein>
    <recommendedName>
        <fullName evidence="9">Serine/threonine-protein phosphatase 4 regulatory subunit 3-like central domain-containing protein</fullName>
    </recommendedName>
</protein>
<dbReference type="Proteomes" id="UP001371456">
    <property type="component" value="Unassembled WGS sequence"/>
</dbReference>
<dbReference type="GO" id="GO:0030289">
    <property type="term" value="C:protein phosphatase 4 complex"/>
    <property type="evidence" value="ECO:0007669"/>
    <property type="project" value="TreeGrafter"/>
</dbReference>
<evidence type="ECO:0000259" key="6">
    <source>
        <dbReference type="Pfam" id="PF22972"/>
    </source>
</evidence>
<dbReference type="InterPro" id="IPR051137">
    <property type="entry name" value="PP4R3-like"/>
</dbReference>
<dbReference type="PANTHER" id="PTHR23318:SF0">
    <property type="entry name" value="SERINE_THREONINE-PROTEIN PHOSPHATASE 4 REGULATORY SUBUNIT 3"/>
    <property type="match status" value="1"/>
</dbReference>
<proteinExistence type="predicted"/>
<dbReference type="InterPro" id="IPR055236">
    <property type="entry name" value="EVH1_PP4R3"/>
</dbReference>
<feature type="compositionally biased region" description="Acidic residues" evidence="3">
    <location>
        <begin position="661"/>
        <end position="676"/>
    </location>
</feature>
<feature type="compositionally biased region" description="Basic and acidic residues" evidence="3">
    <location>
        <begin position="721"/>
        <end position="730"/>
    </location>
</feature>
<dbReference type="PANTHER" id="PTHR23318">
    <property type="entry name" value="ATP SYNTHASE GAMMA-RELATED"/>
    <property type="match status" value="1"/>
</dbReference>
<feature type="compositionally biased region" description="Polar residues" evidence="3">
    <location>
        <begin position="680"/>
        <end position="700"/>
    </location>
</feature>
<comment type="subcellular location">
    <subcellularLocation>
        <location evidence="1">Nucleus</location>
    </subcellularLocation>
</comment>
<evidence type="ECO:0000256" key="3">
    <source>
        <dbReference type="SAM" id="MobiDB-lite"/>
    </source>
</evidence>
<dbReference type="AlphaFoldDB" id="A0AAN8SN63"/>
<keyword evidence="4" id="KW-1133">Transmembrane helix</keyword>
<evidence type="ECO:0000259" key="5">
    <source>
        <dbReference type="Pfam" id="PF04802"/>
    </source>
</evidence>
<keyword evidence="8" id="KW-1185">Reference proteome</keyword>
<dbReference type="Gene3D" id="1.25.10.10">
    <property type="entry name" value="Leucine-rich Repeat Variant"/>
    <property type="match status" value="1"/>
</dbReference>
<evidence type="ECO:0000256" key="1">
    <source>
        <dbReference type="ARBA" id="ARBA00004123"/>
    </source>
</evidence>
<dbReference type="GO" id="GO:0005654">
    <property type="term" value="C:nucleoplasm"/>
    <property type="evidence" value="ECO:0007669"/>
    <property type="project" value="TreeGrafter"/>
</dbReference>
<sequence length="966" mass="109507">MGAQEKSSNSSNPMQRVKVYRLNDDGKWDDQGTGHVTVDYIERSEDLGLLVADEEDHETLLLHRISADDIYRKQEDTIISWRDPEYSTELALSFQETTGCSYIWDHICSVQRNMHFSSLNNETFHSVNSDLKELPPVELSTLPLILKTVVEGGIADQLRVTELILNDQVFFRKLMDLFRISEDLENIENLHIIFKIVRGIMMLNSTQIFEKIFGDELIIDIIGCLEYDPDALHVHHRNFLKEHVVFKEAISIKDSIVLSKIHQTYRVGYLKDAILPRVLDDAIVANLNSIIHSNNAVVVSLLKDDSTFIQDLLGKLKLPSTSAESKKNLVHFLHEFCTLSKSLQVGQQHRLFRDLINEGIFDIIADVLESQDKKLVLTGTDILILFLNQDPNLLRSYVIRQEGLALFGLLVKGMLTDFEDDMHCQFLEILRSLLDSYASGSQKESIVEIFYEKHLSQLIDVITSSCPTDGITQAVSNSESFDGGTGKQSSVKPEILLNICDLLCFCIVHHPYRIKCNFLLNNVIDKVMFLTRRKEKYLVVAAVRFMRTLISRNDENLMNYIAKHNLLKPVVDVFVANGDRYNLLNSAVLELFEHIRKDNLKILLKYLVDSFWDELVKFEKLTSIHSLKIKYEQSLDSAGTRSIGNLLDDPRKRVDDRGLEKEEEEYFNEESDEEDSASAFVTNASRAQSQPALPNGSAPSVSPVRSGGLVDYDDDEDDEDYKPPPRKQSDNSDEDGSVESFPLKRKLLQKEELEPKRLQRIAKGSKSRDSVFAALCSTLSQAVLPSKKIDSTVLDGPCSDGDEKSVESNHDEKGNSTDNGSADLDKHDHREPNGPKSYSESMHTSPDNRQRGEDYPLIPPKSSPEMAAIRLLNFVTIGGGESVQCCCKRGERLATVLSFLFRLALPIAPVKHYIAIEFWLLLFFGFISTANSILTFLSYVHLYAMYRAPTFALERFILQFREVSVA</sequence>
<feature type="compositionally biased region" description="Polar residues" evidence="3">
    <location>
        <begin position="836"/>
        <end position="845"/>
    </location>
</feature>
<reference evidence="7 8" key="1">
    <citation type="submission" date="2024-02" db="EMBL/GenBank/DDBJ databases">
        <title>de novo genome assembly of Solanum bulbocastanum strain 11H21.</title>
        <authorList>
            <person name="Hosaka A.J."/>
        </authorList>
    </citation>
    <scope>NUCLEOTIDE SEQUENCE [LARGE SCALE GENOMIC DNA]</scope>
    <source>
        <tissue evidence="7">Young leaves</tissue>
    </source>
</reference>
<feature type="region of interest" description="Disordered" evidence="3">
    <location>
        <begin position="640"/>
        <end position="751"/>
    </location>
</feature>
<organism evidence="7 8">
    <name type="scientific">Solanum bulbocastanum</name>
    <name type="common">Wild potato</name>
    <dbReference type="NCBI Taxonomy" id="147425"/>
    <lineage>
        <taxon>Eukaryota</taxon>
        <taxon>Viridiplantae</taxon>
        <taxon>Streptophyta</taxon>
        <taxon>Embryophyta</taxon>
        <taxon>Tracheophyta</taxon>
        <taxon>Spermatophyta</taxon>
        <taxon>Magnoliopsida</taxon>
        <taxon>eudicotyledons</taxon>
        <taxon>Gunneridae</taxon>
        <taxon>Pentapetalae</taxon>
        <taxon>asterids</taxon>
        <taxon>lamiids</taxon>
        <taxon>Solanales</taxon>
        <taxon>Solanaceae</taxon>
        <taxon>Solanoideae</taxon>
        <taxon>Solaneae</taxon>
        <taxon>Solanum</taxon>
    </lineage>
</organism>
<keyword evidence="4" id="KW-0472">Membrane</keyword>
<evidence type="ECO:0008006" key="9">
    <source>
        <dbReference type="Google" id="ProtNLM"/>
    </source>
</evidence>
<dbReference type="InterPro" id="IPR011989">
    <property type="entry name" value="ARM-like"/>
</dbReference>
<feature type="domain" description="Serine/threonine-protein phosphatase 4 regulatory subunit 3-like central" evidence="5">
    <location>
        <begin position="155"/>
        <end position="633"/>
    </location>
</feature>
<evidence type="ECO:0000313" key="7">
    <source>
        <dbReference type="EMBL" id="KAK6772769.1"/>
    </source>
</evidence>
<gene>
    <name evidence="7" type="ORF">RDI58_028007</name>
</gene>
<feature type="region of interest" description="Disordered" evidence="3">
    <location>
        <begin position="790"/>
        <end position="859"/>
    </location>
</feature>
<dbReference type="Gene3D" id="2.30.29.30">
    <property type="entry name" value="Pleckstrin-homology domain (PH domain)/Phosphotyrosine-binding domain (PTB)"/>
    <property type="match status" value="1"/>
</dbReference>
<feature type="domain" description="PP4R3 EVH1-like" evidence="6">
    <location>
        <begin position="15"/>
        <end position="114"/>
    </location>
</feature>
<dbReference type="InterPro" id="IPR006887">
    <property type="entry name" value="P4R3-like_central_dom"/>
</dbReference>
<feature type="compositionally biased region" description="Basic and acidic residues" evidence="3">
    <location>
        <begin position="823"/>
        <end position="833"/>
    </location>
</feature>
<dbReference type="GO" id="GO:0072542">
    <property type="term" value="F:protein phosphatase activator activity"/>
    <property type="evidence" value="ECO:0007669"/>
    <property type="project" value="TreeGrafter"/>
</dbReference>
<evidence type="ECO:0000256" key="2">
    <source>
        <dbReference type="ARBA" id="ARBA00023242"/>
    </source>
</evidence>
<feature type="compositionally biased region" description="Acidic residues" evidence="3">
    <location>
        <begin position="711"/>
        <end position="720"/>
    </location>
</feature>
<evidence type="ECO:0000313" key="8">
    <source>
        <dbReference type="Proteomes" id="UP001371456"/>
    </source>
</evidence>
<dbReference type="Pfam" id="PF04802">
    <property type="entry name" value="PP4R3"/>
    <property type="match status" value="1"/>
</dbReference>
<feature type="transmembrane region" description="Helical" evidence="4">
    <location>
        <begin position="918"/>
        <end position="940"/>
    </location>
</feature>
<feature type="compositionally biased region" description="Basic and acidic residues" evidence="3">
    <location>
        <begin position="648"/>
        <end position="660"/>
    </location>
</feature>
<dbReference type="EMBL" id="JBANQN010000012">
    <property type="protein sequence ID" value="KAK6772769.1"/>
    <property type="molecule type" value="Genomic_DNA"/>
</dbReference>
<feature type="compositionally biased region" description="Basic and acidic residues" evidence="3">
    <location>
        <begin position="801"/>
        <end position="815"/>
    </location>
</feature>
<evidence type="ECO:0000256" key="4">
    <source>
        <dbReference type="SAM" id="Phobius"/>
    </source>
</evidence>
<dbReference type="SUPFAM" id="SSF50729">
    <property type="entry name" value="PH domain-like"/>
    <property type="match status" value="1"/>
</dbReference>
<dbReference type="SUPFAM" id="SSF48371">
    <property type="entry name" value="ARM repeat"/>
    <property type="match status" value="1"/>
</dbReference>
<accession>A0AAN8SN63</accession>
<dbReference type="InterPro" id="IPR016024">
    <property type="entry name" value="ARM-type_fold"/>
</dbReference>
<dbReference type="InterPro" id="IPR011993">
    <property type="entry name" value="PH-like_dom_sf"/>
</dbReference>
<keyword evidence="2" id="KW-0539">Nucleus</keyword>